<dbReference type="GO" id="GO:0015031">
    <property type="term" value="P:protein transport"/>
    <property type="evidence" value="ECO:0007669"/>
    <property type="project" value="UniProtKB-KW"/>
</dbReference>
<dbReference type="EMBL" id="MTYJ01000114">
    <property type="protein sequence ID" value="OQV13874.1"/>
    <property type="molecule type" value="Genomic_DNA"/>
</dbReference>
<comment type="caution">
    <text evidence="12">The sequence shown here is derived from an EMBL/GenBank/DDBJ whole genome shotgun (WGS) entry which is preliminary data.</text>
</comment>
<dbReference type="Proteomes" id="UP000192578">
    <property type="component" value="Unassembled WGS sequence"/>
</dbReference>
<keyword evidence="3" id="KW-0813">Transport</keyword>
<evidence type="ECO:0000256" key="10">
    <source>
        <dbReference type="SAM" id="Phobius"/>
    </source>
</evidence>
<evidence type="ECO:0000256" key="3">
    <source>
        <dbReference type="ARBA" id="ARBA00022448"/>
    </source>
</evidence>
<dbReference type="AlphaFoldDB" id="A0A1W0WFA0"/>
<comment type="subcellular location">
    <subcellularLocation>
        <location evidence="1">Cell membrane</location>
        <topology evidence="1">Single-pass type I membrane protein</topology>
    </subcellularLocation>
</comment>
<evidence type="ECO:0000256" key="11">
    <source>
        <dbReference type="SAM" id="SignalP"/>
    </source>
</evidence>
<reference evidence="13" key="1">
    <citation type="submission" date="2017-01" db="EMBL/GenBank/DDBJ databases">
        <title>Comparative genomics of anhydrobiosis in the tardigrade Hypsibius dujardini.</title>
        <authorList>
            <person name="Yoshida Y."/>
            <person name="Koutsovoulos G."/>
            <person name="Laetsch D."/>
            <person name="Stevens L."/>
            <person name="Kumar S."/>
            <person name="Horikawa D."/>
            <person name="Ishino K."/>
            <person name="Komine S."/>
            <person name="Tomita M."/>
            <person name="Blaxter M."/>
            <person name="Arakawa K."/>
        </authorList>
    </citation>
    <scope>NUCLEOTIDE SEQUENCE [LARGE SCALE GENOMIC DNA]</scope>
    <source>
        <strain evidence="13">Z151</strain>
    </source>
</reference>
<evidence type="ECO:0000256" key="6">
    <source>
        <dbReference type="ARBA" id="ARBA00022729"/>
    </source>
</evidence>
<dbReference type="GO" id="GO:0006898">
    <property type="term" value="P:receptor-mediated endocytosis"/>
    <property type="evidence" value="ECO:0007669"/>
    <property type="project" value="TreeGrafter"/>
</dbReference>
<accession>A0A1W0WFA0</accession>
<evidence type="ECO:0000313" key="12">
    <source>
        <dbReference type="EMBL" id="OQV13874.1"/>
    </source>
</evidence>
<feature type="transmembrane region" description="Helical" evidence="10">
    <location>
        <begin position="431"/>
        <end position="454"/>
    </location>
</feature>
<dbReference type="PANTHER" id="PTHR14995">
    <property type="entry name" value="AMNIONLESS"/>
    <property type="match status" value="1"/>
</dbReference>
<feature type="chain" id="PRO_5011986281" description="Protein amnionless" evidence="11">
    <location>
        <begin position="23"/>
        <end position="524"/>
    </location>
</feature>
<evidence type="ECO:0000256" key="8">
    <source>
        <dbReference type="ARBA" id="ARBA00022989"/>
    </source>
</evidence>
<evidence type="ECO:0000256" key="2">
    <source>
        <dbReference type="ARBA" id="ARBA00021200"/>
    </source>
</evidence>
<dbReference type="Pfam" id="PF14828">
    <property type="entry name" value="Amnionless"/>
    <property type="match status" value="2"/>
</dbReference>
<dbReference type="PANTHER" id="PTHR14995:SF2">
    <property type="entry name" value="PROTEIN AMNIONLESS"/>
    <property type="match status" value="1"/>
</dbReference>
<evidence type="ECO:0000256" key="5">
    <source>
        <dbReference type="ARBA" id="ARBA00022692"/>
    </source>
</evidence>
<gene>
    <name evidence="12" type="ORF">BV898_11872</name>
</gene>
<keyword evidence="6 11" id="KW-0732">Signal</keyword>
<keyword evidence="13" id="KW-1185">Reference proteome</keyword>
<feature type="signal peptide" evidence="11">
    <location>
        <begin position="1"/>
        <end position="22"/>
    </location>
</feature>
<keyword evidence="8 10" id="KW-1133">Transmembrane helix</keyword>
<evidence type="ECO:0000256" key="9">
    <source>
        <dbReference type="ARBA" id="ARBA00023136"/>
    </source>
</evidence>
<organism evidence="12 13">
    <name type="scientific">Hypsibius exemplaris</name>
    <name type="common">Freshwater tardigrade</name>
    <dbReference type="NCBI Taxonomy" id="2072580"/>
    <lineage>
        <taxon>Eukaryota</taxon>
        <taxon>Metazoa</taxon>
        <taxon>Ecdysozoa</taxon>
        <taxon>Tardigrada</taxon>
        <taxon>Eutardigrada</taxon>
        <taxon>Parachela</taxon>
        <taxon>Hypsibioidea</taxon>
        <taxon>Hypsibiidae</taxon>
        <taxon>Hypsibius</taxon>
    </lineage>
</organism>
<evidence type="ECO:0000256" key="4">
    <source>
        <dbReference type="ARBA" id="ARBA00022475"/>
    </source>
</evidence>
<evidence type="ECO:0000256" key="7">
    <source>
        <dbReference type="ARBA" id="ARBA00022927"/>
    </source>
</evidence>
<evidence type="ECO:0000313" key="13">
    <source>
        <dbReference type="Proteomes" id="UP000192578"/>
    </source>
</evidence>
<proteinExistence type="predicted"/>
<dbReference type="GO" id="GO:0030139">
    <property type="term" value="C:endocytic vesicle"/>
    <property type="evidence" value="ECO:0007669"/>
    <property type="project" value="TreeGrafter"/>
</dbReference>
<dbReference type="InterPro" id="IPR026112">
    <property type="entry name" value="AMN"/>
</dbReference>
<name>A0A1W0WFA0_HYPEX</name>
<keyword evidence="5 10" id="KW-0812">Transmembrane</keyword>
<dbReference type="GO" id="GO:0016324">
    <property type="term" value="C:apical plasma membrane"/>
    <property type="evidence" value="ECO:0007669"/>
    <property type="project" value="TreeGrafter"/>
</dbReference>
<evidence type="ECO:0000256" key="1">
    <source>
        <dbReference type="ARBA" id="ARBA00004251"/>
    </source>
</evidence>
<keyword evidence="9 10" id="KW-0472">Membrane</keyword>
<keyword evidence="4" id="KW-1003">Cell membrane</keyword>
<protein>
    <recommendedName>
        <fullName evidence="2">Protein amnionless</fullName>
    </recommendedName>
</protein>
<sequence length="524" mass="57955">MAAFLWLPSLLYANLILIFLFAVDDCGCVTRIWQPKASRFEEPQTWQAKRSPCFGDSVQLQENRAILISKQHTLSGLTLPVRGELIFGEGSVLEIIDLSEVSYKEQSGCPTQASPIRLMSSVNAKSWFDGSNWNSEADGQERLRIFLDSEGIPCNGDDVVLPHGHTFQIEMPSTLKEAVLLRSFKVGQLPMNDLTLAQYFSQLQAPQAVFDAASLLNLTGNSNPSSSSSLTTAVRDVDPSSTTSGTFIKIGQRNLEQWPCDEKYSCKCGNDRKEVMDQICRFVVPSSTQTTNCQEPVRAQGLCRPLCGSVVSVKVDSAAKAIETLRRVQAILEQLREDEDHALPDSVEDYTSLTYDNTIQTIFVPSPGNAKSDLFQAHRTAADLFRGKLTSDANKAWISSRSLTAYSSGGPQSSTHEKYINEQAAATSTGLIAGGISGLLLVLLIFLVAGWLFWRRRKQPFAFQTFASNEPLEMDGPNFINPLYPAEAGAINPNDRHFLEDDVMHRELMDFEDDDRAGLAENEF</sequence>
<dbReference type="OrthoDB" id="10067964at2759"/>
<keyword evidence="7" id="KW-0653">Protein transport</keyword>